<evidence type="ECO:0000313" key="6">
    <source>
        <dbReference type="EMBL" id="CAH0373441.1"/>
    </source>
</evidence>
<dbReference type="SUPFAM" id="SSF51445">
    <property type="entry name" value="(Trans)glycosidases"/>
    <property type="match status" value="1"/>
</dbReference>
<evidence type="ECO:0000256" key="3">
    <source>
        <dbReference type="SAM" id="Phobius"/>
    </source>
</evidence>
<reference evidence="5" key="1">
    <citation type="submission" date="2021-01" db="EMBL/GenBank/DDBJ databases">
        <authorList>
            <person name="Corre E."/>
            <person name="Pelletier E."/>
            <person name="Niang G."/>
            <person name="Scheremetjew M."/>
            <person name="Finn R."/>
            <person name="Kale V."/>
            <person name="Holt S."/>
            <person name="Cochrane G."/>
            <person name="Meng A."/>
            <person name="Brown T."/>
            <person name="Cohen L."/>
        </authorList>
    </citation>
    <scope>NUCLEOTIDE SEQUENCE</scope>
    <source>
        <strain evidence="5">CCMP1756</strain>
    </source>
</reference>
<gene>
    <name evidence="5" type="ORF">PCAL00307_LOCUS9934</name>
    <name evidence="6" type="ORF">PECAL_4P06380</name>
</gene>
<keyword evidence="3" id="KW-1133">Transmembrane helix</keyword>
<evidence type="ECO:0000313" key="7">
    <source>
        <dbReference type="Proteomes" id="UP000789595"/>
    </source>
</evidence>
<protein>
    <recommendedName>
        <fullName evidence="4">GH26 domain-containing protein</fullName>
    </recommendedName>
</protein>
<evidence type="ECO:0000313" key="5">
    <source>
        <dbReference type="EMBL" id="CAE0694498.1"/>
    </source>
</evidence>
<dbReference type="Gene3D" id="3.20.20.80">
    <property type="entry name" value="Glycosidases"/>
    <property type="match status" value="1"/>
</dbReference>
<dbReference type="InterPro" id="IPR017853">
    <property type="entry name" value="GH"/>
</dbReference>
<evidence type="ECO:0000259" key="4">
    <source>
        <dbReference type="PROSITE" id="PS51764"/>
    </source>
</evidence>
<evidence type="ECO:0000256" key="2">
    <source>
        <dbReference type="ARBA" id="ARBA00023295"/>
    </source>
</evidence>
<keyword evidence="1" id="KW-0378">Hydrolase</keyword>
<dbReference type="GO" id="GO:0004553">
    <property type="term" value="F:hydrolase activity, hydrolyzing O-glycosyl compounds"/>
    <property type="evidence" value="ECO:0007669"/>
    <property type="project" value="InterPro"/>
</dbReference>
<keyword evidence="3" id="KW-0812">Transmembrane</keyword>
<feature type="domain" description="GH26" evidence="4">
    <location>
        <begin position="1"/>
        <end position="283"/>
    </location>
</feature>
<keyword evidence="3" id="KW-0472">Membrane</keyword>
<dbReference type="AlphaFoldDB" id="A0A7S3ZUT2"/>
<dbReference type="EMBL" id="CAKKNE010000004">
    <property type="protein sequence ID" value="CAH0373441.1"/>
    <property type="molecule type" value="Genomic_DNA"/>
</dbReference>
<dbReference type="PROSITE" id="PS51764">
    <property type="entry name" value="GH26"/>
    <property type="match status" value="1"/>
</dbReference>
<sequence>MRRLLPLLAATQAYELCVGQDYWSIMNYTAVMGKPACVMSYASLYNLTAALWNGTEYGSGVEHASRLLESLPDADLQLGLWLVGGLDDINNGFWDDAISELVNFVRWAAPRKIYIRIGYEFDNPQNEYDPVSYKVAYSRIADALRHEPNAVRVWHSWSFPETYEGHSYEEWWPGENKVDFCGVSIFQQAYGDSPMGDLATAKDIARFCRDHKKPLMVAESTPFGVGDAESRDTIWERWYEPVLAFVREERVAVWCYINDNWDAQRMWTEGGTFWGDSRVEAYADLALHWRRAVLASPTRLVASGAGGGHYVGAAFVGLCLCALPWLVRRKA</sequence>
<dbReference type="InterPro" id="IPR022790">
    <property type="entry name" value="GH26_dom"/>
</dbReference>
<evidence type="ECO:0000256" key="1">
    <source>
        <dbReference type="ARBA" id="ARBA00022801"/>
    </source>
</evidence>
<organism evidence="5">
    <name type="scientific">Pelagomonas calceolata</name>
    <dbReference type="NCBI Taxonomy" id="35677"/>
    <lineage>
        <taxon>Eukaryota</taxon>
        <taxon>Sar</taxon>
        <taxon>Stramenopiles</taxon>
        <taxon>Ochrophyta</taxon>
        <taxon>Pelagophyceae</taxon>
        <taxon>Pelagomonadales</taxon>
        <taxon>Pelagomonadaceae</taxon>
        <taxon>Pelagomonas</taxon>
    </lineage>
</organism>
<accession>A0A7S3ZUT2</accession>
<reference evidence="6" key="2">
    <citation type="submission" date="2021-11" db="EMBL/GenBank/DDBJ databases">
        <authorList>
            <consortium name="Genoscope - CEA"/>
            <person name="William W."/>
        </authorList>
    </citation>
    <scope>NUCLEOTIDE SEQUENCE</scope>
</reference>
<keyword evidence="2" id="KW-0326">Glycosidase</keyword>
<keyword evidence="7" id="KW-1185">Reference proteome</keyword>
<dbReference type="Proteomes" id="UP000789595">
    <property type="component" value="Unassembled WGS sequence"/>
</dbReference>
<feature type="transmembrane region" description="Helical" evidence="3">
    <location>
        <begin position="307"/>
        <end position="327"/>
    </location>
</feature>
<name>A0A7S3ZUT2_9STRA</name>
<dbReference type="EMBL" id="HBIW01011598">
    <property type="protein sequence ID" value="CAE0694498.1"/>
    <property type="molecule type" value="Transcribed_RNA"/>
</dbReference>
<proteinExistence type="predicted"/>
<dbReference type="OrthoDB" id="199103at2759"/>